<dbReference type="CDD" id="cd03257">
    <property type="entry name" value="ABC_NikE_OppD_transporters"/>
    <property type="match status" value="1"/>
</dbReference>
<name>A0A840AYX9_9HYPH</name>
<evidence type="ECO:0000313" key="9">
    <source>
        <dbReference type="EMBL" id="MBB3933416.1"/>
    </source>
</evidence>
<sequence>MSADPALRFEHVTIAFPGAEGPLKVVNDVSFAVGSGQCLVIVGESGSGKSMACQALLGIVPAPGAVSGQGIFWEGRDLLKSSARDWMKVRGAEIAMVFQDPAAALNPLMPVGRQIVDVVRAHRSVTRAEAERRAIEVLNQVGFPEPERRMRAYPIELSGGLRQRVAIALALACGPKLIVADEATTNLDVSIQAQIIGLLRSLKEELGISIVFVTHDLGLAPEIGDEVLVMYAGHAVERGPVREVLDRPSHPYTIGLLNSAPTLESSRAHPLKPIPGQVPALDEIGAGAPFRSRCPVVVSGRCDSAKPDWTACGGGHFVACHRFAQDGIGGVQ</sequence>
<dbReference type="EMBL" id="JACIDS010000006">
    <property type="protein sequence ID" value="MBB3933416.1"/>
    <property type="molecule type" value="Genomic_DNA"/>
</dbReference>
<keyword evidence="3" id="KW-0813">Transport</keyword>
<evidence type="ECO:0000313" key="10">
    <source>
        <dbReference type="Proteomes" id="UP000553963"/>
    </source>
</evidence>
<keyword evidence="5" id="KW-0547">Nucleotide-binding</keyword>
<evidence type="ECO:0000256" key="3">
    <source>
        <dbReference type="ARBA" id="ARBA00022448"/>
    </source>
</evidence>
<dbReference type="PANTHER" id="PTHR43297:SF2">
    <property type="entry name" value="DIPEPTIDE TRANSPORT ATP-BINDING PROTEIN DPPD"/>
    <property type="match status" value="1"/>
</dbReference>
<dbReference type="InterPro" id="IPR003439">
    <property type="entry name" value="ABC_transporter-like_ATP-bd"/>
</dbReference>
<dbReference type="Pfam" id="PF00005">
    <property type="entry name" value="ABC_tran"/>
    <property type="match status" value="1"/>
</dbReference>
<proteinExistence type="inferred from homology"/>
<dbReference type="RefSeq" id="WP_183401070.1">
    <property type="nucleotide sequence ID" value="NZ_JACIDS010000006.1"/>
</dbReference>
<dbReference type="InterPro" id="IPR013563">
    <property type="entry name" value="Oligopep_ABC_C"/>
</dbReference>
<dbReference type="SMART" id="SM00382">
    <property type="entry name" value="AAA"/>
    <property type="match status" value="1"/>
</dbReference>
<evidence type="ECO:0000256" key="4">
    <source>
        <dbReference type="ARBA" id="ARBA00022475"/>
    </source>
</evidence>
<evidence type="ECO:0000256" key="5">
    <source>
        <dbReference type="ARBA" id="ARBA00022741"/>
    </source>
</evidence>
<gene>
    <name evidence="9" type="ORF">GGR25_004489</name>
</gene>
<dbReference type="GO" id="GO:0005524">
    <property type="term" value="F:ATP binding"/>
    <property type="evidence" value="ECO:0007669"/>
    <property type="project" value="UniProtKB-KW"/>
</dbReference>
<dbReference type="FunFam" id="3.40.50.300:FF:000016">
    <property type="entry name" value="Oligopeptide ABC transporter ATP-binding component"/>
    <property type="match status" value="1"/>
</dbReference>
<keyword evidence="7" id="KW-0472">Membrane</keyword>
<dbReference type="PROSITE" id="PS50893">
    <property type="entry name" value="ABC_TRANSPORTER_2"/>
    <property type="match status" value="1"/>
</dbReference>
<reference evidence="9 10" key="1">
    <citation type="submission" date="2020-08" db="EMBL/GenBank/DDBJ databases">
        <title>Genomic Encyclopedia of Type Strains, Phase IV (KMG-IV): sequencing the most valuable type-strain genomes for metagenomic binning, comparative biology and taxonomic classification.</title>
        <authorList>
            <person name="Goeker M."/>
        </authorList>
    </citation>
    <scope>NUCLEOTIDE SEQUENCE [LARGE SCALE GENOMIC DNA]</scope>
    <source>
        <strain evidence="9 10">DSM 25966</strain>
    </source>
</reference>
<protein>
    <submittedName>
        <fullName evidence="9">Oligopeptide/dipeptide ABC transporter ATP-binding protein</fullName>
    </submittedName>
</protein>
<organism evidence="9 10">
    <name type="scientific">Kaistia hirudinis</name>
    <dbReference type="NCBI Taxonomy" id="1293440"/>
    <lineage>
        <taxon>Bacteria</taxon>
        <taxon>Pseudomonadati</taxon>
        <taxon>Pseudomonadota</taxon>
        <taxon>Alphaproteobacteria</taxon>
        <taxon>Hyphomicrobiales</taxon>
        <taxon>Kaistiaceae</taxon>
        <taxon>Kaistia</taxon>
    </lineage>
</organism>
<evidence type="ECO:0000256" key="7">
    <source>
        <dbReference type="ARBA" id="ARBA00023136"/>
    </source>
</evidence>
<dbReference type="Pfam" id="PF08352">
    <property type="entry name" value="oligo_HPY"/>
    <property type="match status" value="1"/>
</dbReference>
<dbReference type="GO" id="GO:0005886">
    <property type="term" value="C:plasma membrane"/>
    <property type="evidence" value="ECO:0007669"/>
    <property type="project" value="UniProtKB-SubCell"/>
</dbReference>
<dbReference type="GO" id="GO:0015833">
    <property type="term" value="P:peptide transport"/>
    <property type="evidence" value="ECO:0007669"/>
    <property type="project" value="InterPro"/>
</dbReference>
<comment type="subcellular location">
    <subcellularLocation>
        <location evidence="1">Cell inner membrane</location>
        <topology evidence="1">Peripheral membrane protein</topology>
    </subcellularLocation>
</comment>
<dbReference type="SUPFAM" id="SSF52540">
    <property type="entry name" value="P-loop containing nucleoside triphosphate hydrolases"/>
    <property type="match status" value="1"/>
</dbReference>
<dbReference type="NCBIfam" id="TIGR01727">
    <property type="entry name" value="oligo_HPY"/>
    <property type="match status" value="1"/>
</dbReference>
<feature type="domain" description="ABC transporter" evidence="8">
    <location>
        <begin position="7"/>
        <end position="257"/>
    </location>
</feature>
<dbReference type="InterPro" id="IPR050388">
    <property type="entry name" value="ABC_Ni/Peptide_Import"/>
</dbReference>
<dbReference type="PANTHER" id="PTHR43297">
    <property type="entry name" value="OLIGOPEPTIDE TRANSPORT ATP-BINDING PROTEIN APPD"/>
    <property type="match status" value="1"/>
</dbReference>
<dbReference type="Gene3D" id="3.40.50.300">
    <property type="entry name" value="P-loop containing nucleotide triphosphate hydrolases"/>
    <property type="match status" value="1"/>
</dbReference>
<comment type="caution">
    <text evidence="9">The sequence shown here is derived from an EMBL/GenBank/DDBJ whole genome shotgun (WGS) entry which is preliminary data.</text>
</comment>
<evidence type="ECO:0000256" key="6">
    <source>
        <dbReference type="ARBA" id="ARBA00022840"/>
    </source>
</evidence>
<keyword evidence="10" id="KW-1185">Reference proteome</keyword>
<dbReference type="InterPro" id="IPR003593">
    <property type="entry name" value="AAA+_ATPase"/>
</dbReference>
<keyword evidence="6 9" id="KW-0067">ATP-binding</keyword>
<keyword evidence="4" id="KW-1003">Cell membrane</keyword>
<dbReference type="AlphaFoldDB" id="A0A840AYX9"/>
<evidence type="ECO:0000259" key="8">
    <source>
        <dbReference type="PROSITE" id="PS50893"/>
    </source>
</evidence>
<comment type="similarity">
    <text evidence="2">Belongs to the ABC transporter superfamily.</text>
</comment>
<evidence type="ECO:0000256" key="2">
    <source>
        <dbReference type="ARBA" id="ARBA00005417"/>
    </source>
</evidence>
<dbReference type="InterPro" id="IPR027417">
    <property type="entry name" value="P-loop_NTPase"/>
</dbReference>
<dbReference type="Proteomes" id="UP000553963">
    <property type="component" value="Unassembled WGS sequence"/>
</dbReference>
<evidence type="ECO:0000256" key="1">
    <source>
        <dbReference type="ARBA" id="ARBA00004417"/>
    </source>
</evidence>
<dbReference type="GO" id="GO:0055085">
    <property type="term" value="P:transmembrane transport"/>
    <property type="evidence" value="ECO:0007669"/>
    <property type="project" value="UniProtKB-ARBA"/>
</dbReference>
<dbReference type="GO" id="GO:0016887">
    <property type="term" value="F:ATP hydrolysis activity"/>
    <property type="evidence" value="ECO:0007669"/>
    <property type="project" value="InterPro"/>
</dbReference>
<accession>A0A840AYX9</accession>